<evidence type="ECO:0000313" key="1">
    <source>
        <dbReference type="EMBL" id="KJV08017.1"/>
    </source>
</evidence>
<gene>
    <name evidence="1" type="ORF">VZ94_00965</name>
</gene>
<name>A0A0F3IMU6_9GAMM</name>
<dbReference type="RefSeq" id="WP_045777788.1">
    <property type="nucleotide sequence ID" value="NZ_LAJX01000007.1"/>
</dbReference>
<protein>
    <submittedName>
        <fullName evidence="1">Uncharacterized protein</fullName>
    </submittedName>
</protein>
<dbReference type="Proteomes" id="UP000033684">
    <property type="component" value="Unassembled WGS sequence"/>
</dbReference>
<comment type="caution">
    <text evidence="1">The sequence shown here is derived from an EMBL/GenBank/DDBJ whole genome shotgun (WGS) entry which is preliminary data.</text>
</comment>
<dbReference type="EMBL" id="LAJX01000007">
    <property type="protein sequence ID" value="KJV08017.1"/>
    <property type="molecule type" value="Genomic_DNA"/>
</dbReference>
<reference evidence="1 2" key="2">
    <citation type="journal article" date="2016" name="Microb. Ecol.">
        <title>Genome Characteristics of a Novel Type I Methanotroph (Sn10-6) Isolated from a Flooded Indian Rice Field.</title>
        <authorList>
            <person name="Rahalkar M.C."/>
            <person name="Pandit P.S."/>
            <person name="Dhakephalkar P.K."/>
            <person name="Pore S."/>
            <person name="Arora P."/>
            <person name="Kapse N."/>
        </authorList>
    </citation>
    <scope>NUCLEOTIDE SEQUENCE [LARGE SCALE GENOMIC DNA]</scope>
    <source>
        <strain evidence="1 2">Sn10-6</strain>
    </source>
</reference>
<proteinExistence type="predicted"/>
<reference evidence="2" key="1">
    <citation type="submission" date="2015-03" db="EMBL/GenBank/DDBJ databases">
        <title>Draft genome sequence of a novel methanotroph (Sn10-6) isolated from flooded ricefield rhizosphere in India.</title>
        <authorList>
            <person name="Pandit P.S."/>
            <person name="Pore S.D."/>
            <person name="Arora P."/>
            <person name="Kapse N.G."/>
            <person name="Dhakephalkar P.K."/>
            <person name="Rahalkar M.C."/>
        </authorList>
    </citation>
    <scope>NUCLEOTIDE SEQUENCE [LARGE SCALE GENOMIC DNA]</scope>
    <source>
        <strain evidence="2">Sn10-6</strain>
    </source>
</reference>
<dbReference type="AlphaFoldDB" id="A0A0F3IMU6"/>
<accession>A0A0F3IMU6</accession>
<evidence type="ECO:0000313" key="2">
    <source>
        <dbReference type="Proteomes" id="UP000033684"/>
    </source>
</evidence>
<sequence>MQKQNNTTALERDKLFLCQNGGRKHLGNLEQFSDVVSRFTHDGLNEFDAQVEAKKVMDSELIKKTNGNSIPR</sequence>
<keyword evidence="2" id="KW-1185">Reference proteome</keyword>
<organism evidence="1 2">
    <name type="scientific">Methylocucumis oryzae</name>
    <dbReference type="NCBI Taxonomy" id="1632867"/>
    <lineage>
        <taxon>Bacteria</taxon>
        <taxon>Pseudomonadati</taxon>
        <taxon>Pseudomonadota</taxon>
        <taxon>Gammaproteobacteria</taxon>
        <taxon>Methylococcales</taxon>
        <taxon>Methylococcaceae</taxon>
        <taxon>Methylocucumis</taxon>
    </lineage>
</organism>